<dbReference type="Pfam" id="PF00005">
    <property type="entry name" value="ABC_tran"/>
    <property type="match status" value="1"/>
</dbReference>
<dbReference type="GO" id="GO:0016887">
    <property type="term" value="F:ATP hydrolysis activity"/>
    <property type="evidence" value="ECO:0007669"/>
    <property type="project" value="InterPro"/>
</dbReference>
<dbReference type="AlphaFoldDB" id="A0A844F252"/>
<evidence type="ECO:0000313" key="6">
    <source>
        <dbReference type="EMBL" id="MSS39542.1"/>
    </source>
</evidence>
<name>A0A844F252_CLOSV</name>
<protein>
    <submittedName>
        <fullName evidence="6">ABC transporter ATP-binding protein</fullName>
    </submittedName>
</protein>
<dbReference type="InterPro" id="IPR003593">
    <property type="entry name" value="AAA+_ATPase"/>
</dbReference>
<sequence length="295" mass="33026">MNIIDIQDITKDYGGGRGVFDIAFQVKRGEVLGFLGPNGAGKTTTIRQLMGFLKPDKGKVLILGKDCFKEADQIARFVGYLPGEIAFIDSMTGMEFIRFIARMKGMKELGRARQLMEQFELDPSPKIKKMSKGTKQKIGIVCAFMQDPDILLLDEPTSGLDPLMQSAFIDLILDEKKKGKSILLSSHIFEEVERTCDRAAIIREGRLAAVEDIEKLRQNKRKIVELKFPSAEMALDFASRMPSARRNGESVTVKIKGNMDALVKLASEYSVADLDIKTQSLEEIFMHFYGGKEDD</sequence>
<dbReference type="GO" id="GO:0005524">
    <property type="term" value="F:ATP binding"/>
    <property type="evidence" value="ECO:0007669"/>
    <property type="project" value="UniProtKB-KW"/>
</dbReference>
<dbReference type="Gene3D" id="3.40.50.300">
    <property type="entry name" value="P-loop containing nucleotide triphosphate hydrolases"/>
    <property type="match status" value="1"/>
</dbReference>
<dbReference type="InterPro" id="IPR027417">
    <property type="entry name" value="P-loop_NTPase"/>
</dbReference>
<reference evidence="6 7" key="1">
    <citation type="submission" date="2019-08" db="EMBL/GenBank/DDBJ databases">
        <title>In-depth cultivation of the pig gut microbiome towards novel bacterial diversity and tailored functional studies.</title>
        <authorList>
            <person name="Wylensek D."/>
            <person name="Hitch T.C.A."/>
            <person name="Clavel T."/>
        </authorList>
    </citation>
    <scope>NUCLEOTIDE SEQUENCE [LARGE SCALE GENOMIC DNA]</scope>
    <source>
        <strain evidence="6 7">BL-389-WT-3D</strain>
    </source>
</reference>
<evidence type="ECO:0000256" key="3">
    <source>
        <dbReference type="ARBA" id="ARBA00022741"/>
    </source>
</evidence>
<accession>A0A844F252</accession>
<dbReference type="SMART" id="SM00382">
    <property type="entry name" value="AAA"/>
    <property type="match status" value="1"/>
</dbReference>
<keyword evidence="2" id="KW-0813">Transport</keyword>
<comment type="caution">
    <text evidence="6">The sequence shown here is derived from an EMBL/GenBank/DDBJ whole genome shotgun (WGS) entry which is preliminary data.</text>
</comment>
<dbReference type="PROSITE" id="PS50893">
    <property type="entry name" value="ABC_TRANSPORTER_2"/>
    <property type="match status" value="1"/>
</dbReference>
<dbReference type="PANTHER" id="PTHR42711:SF5">
    <property type="entry name" value="ABC TRANSPORTER ATP-BINDING PROTEIN NATA"/>
    <property type="match status" value="1"/>
</dbReference>
<keyword evidence="3" id="KW-0547">Nucleotide-binding</keyword>
<dbReference type="GeneID" id="62696489"/>
<evidence type="ECO:0000256" key="1">
    <source>
        <dbReference type="ARBA" id="ARBA00005417"/>
    </source>
</evidence>
<dbReference type="PANTHER" id="PTHR42711">
    <property type="entry name" value="ABC TRANSPORTER ATP-BINDING PROTEIN"/>
    <property type="match status" value="1"/>
</dbReference>
<feature type="domain" description="ABC transporter" evidence="5">
    <location>
        <begin position="4"/>
        <end position="229"/>
    </location>
</feature>
<gene>
    <name evidence="6" type="ORF">FYJ37_03990</name>
</gene>
<evidence type="ECO:0000313" key="7">
    <source>
        <dbReference type="Proteomes" id="UP000462363"/>
    </source>
</evidence>
<evidence type="ECO:0000256" key="4">
    <source>
        <dbReference type="ARBA" id="ARBA00022840"/>
    </source>
</evidence>
<dbReference type="RefSeq" id="WP_004607028.1">
    <property type="nucleotide sequence ID" value="NZ_AP024846.1"/>
</dbReference>
<dbReference type="InterPro" id="IPR003439">
    <property type="entry name" value="ABC_transporter-like_ATP-bd"/>
</dbReference>
<dbReference type="CDD" id="cd03230">
    <property type="entry name" value="ABC_DR_subfamily_A"/>
    <property type="match status" value="1"/>
</dbReference>
<proteinExistence type="inferred from homology"/>
<organism evidence="6 7">
    <name type="scientific">Clostridium scindens (strain JCM 10418 / VPI 12708)</name>
    <dbReference type="NCBI Taxonomy" id="29347"/>
    <lineage>
        <taxon>Bacteria</taxon>
        <taxon>Bacillati</taxon>
        <taxon>Bacillota</taxon>
        <taxon>Clostridia</taxon>
        <taxon>Lachnospirales</taxon>
        <taxon>Lachnospiraceae</taxon>
    </lineage>
</organism>
<dbReference type="EMBL" id="VUMB01000006">
    <property type="protein sequence ID" value="MSS39542.1"/>
    <property type="molecule type" value="Genomic_DNA"/>
</dbReference>
<dbReference type="InterPro" id="IPR050763">
    <property type="entry name" value="ABC_transporter_ATP-binding"/>
</dbReference>
<dbReference type="Proteomes" id="UP000462363">
    <property type="component" value="Unassembled WGS sequence"/>
</dbReference>
<evidence type="ECO:0000259" key="5">
    <source>
        <dbReference type="PROSITE" id="PS50893"/>
    </source>
</evidence>
<keyword evidence="4 6" id="KW-0067">ATP-binding</keyword>
<dbReference type="SUPFAM" id="SSF52540">
    <property type="entry name" value="P-loop containing nucleoside triphosphate hydrolases"/>
    <property type="match status" value="1"/>
</dbReference>
<evidence type="ECO:0000256" key="2">
    <source>
        <dbReference type="ARBA" id="ARBA00022448"/>
    </source>
</evidence>
<comment type="similarity">
    <text evidence="1">Belongs to the ABC transporter superfamily.</text>
</comment>